<accession>A0A084EHB9</accession>
<dbReference type="InterPro" id="IPR038186">
    <property type="entry name" value="CHAD_dom_sf"/>
</dbReference>
<name>A0A084EHB9_SPHYA</name>
<dbReference type="RefSeq" id="WP_037521295.1">
    <property type="nucleotide sequence ID" value="NZ_JGVR01000023.1"/>
</dbReference>
<evidence type="ECO:0000313" key="3">
    <source>
        <dbReference type="EMBL" id="KEZ17361.1"/>
    </source>
</evidence>
<dbReference type="GO" id="GO:0050355">
    <property type="term" value="F:inorganic triphosphate phosphatase activity"/>
    <property type="evidence" value="ECO:0007669"/>
    <property type="project" value="InterPro"/>
</dbReference>
<dbReference type="GO" id="GO:0046872">
    <property type="term" value="F:metal ion binding"/>
    <property type="evidence" value="ECO:0007669"/>
    <property type="project" value="TreeGrafter"/>
</dbReference>
<dbReference type="SUPFAM" id="SSF55154">
    <property type="entry name" value="CYTH-like phosphatases"/>
    <property type="match status" value="1"/>
</dbReference>
<dbReference type="PANTHER" id="PTHR39569:SF1">
    <property type="entry name" value="INORGANIC TRIPHOSPHATASE"/>
    <property type="match status" value="1"/>
</dbReference>
<dbReference type="SMART" id="SM00880">
    <property type="entry name" value="CHAD"/>
    <property type="match status" value="1"/>
</dbReference>
<dbReference type="eggNOG" id="COG5607">
    <property type="taxonomic scope" value="Bacteria"/>
</dbReference>
<dbReference type="PROSITE" id="PS51708">
    <property type="entry name" value="CHAD"/>
    <property type="match status" value="1"/>
</dbReference>
<dbReference type="InterPro" id="IPR007899">
    <property type="entry name" value="CHAD_dom"/>
</dbReference>
<proteinExistence type="predicted"/>
<feature type="domain" description="CHAD" evidence="2">
    <location>
        <begin position="215"/>
        <end position="487"/>
    </location>
</feature>
<dbReference type="EMBL" id="JGVR01000023">
    <property type="protein sequence ID" value="KEZ17361.1"/>
    <property type="molecule type" value="Genomic_DNA"/>
</dbReference>
<protein>
    <submittedName>
        <fullName evidence="3">CHAD domain containing protein</fullName>
    </submittedName>
</protein>
<organism evidence="3 4">
    <name type="scientific">Sphingobium yanoikuyae</name>
    <name type="common">Sphingomonas yanoikuyae</name>
    <dbReference type="NCBI Taxonomy" id="13690"/>
    <lineage>
        <taxon>Bacteria</taxon>
        <taxon>Pseudomonadati</taxon>
        <taxon>Pseudomonadota</taxon>
        <taxon>Alphaproteobacteria</taxon>
        <taxon>Sphingomonadales</taxon>
        <taxon>Sphingomonadaceae</taxon>
        <taxon>Sphingobium</taxon>
    </lineage>
</organism>
<dbReference type="STRING" id="13690.AX777_19580"/>
<comment type="caution">
    <text evidence="3">The sequence shown here is derived from an EMBL/GenBank/DDBJ whole genome shotgun (WGS) entry which is preliminary data.</text>
</comment>
<evidence type="ECO:0000259" key="2">
    <source>
        <dbReference type="PROSITE" id="PS51708"/>
    </source>
</evidence>
<dbReference type="Pfam" id="PF05235">
    <property type="entry name" value="CHAD"/>
    <property type="match status" value="1"/>
</dbReference>
<dbReference type="InterPro" id="IPR039013">
    <property type="entry name" value="YgiF"/>
</dbReference>
<dbReference type="AlphaFoldDB" id="A0A084EHB9"/>
<reference evidence="3 4" key="1">
    <citation type="submission" date="2014-03" db="EMBL/GenBank/DDBJ databases">
        <title>Genome sequence of Sphingobium yanoikuyae B1.</title>
        <authorList>
            <person name="Gan H.M."/>
            <person name="Gan H.Y."/>
            <person name="Savka M.A."/>
        </authorList>
    </citation>
    <scope>NUCLEOTIDE SEQUENCE [LARGE SCALE GENOMIC DNA]</scope>
    <source>
        <strain evidence="3 4">B1</strain>
    </source>
</reference>
<feature type="domain" description="CYTH" evidence="1">
    <location>
        <begin position="3"/>
        <end position="200"/>
    </location>
</feature>
<gene>
    <name evidence="3" type="ORF">CP98_03567</name>
</gene>
<dbReference type="InterPro" id="IPR033469">
    <property type="entry name" value="CYTH-like_dom_sf"/>
</dbReference>
<evidence type="ECO:0000313" key="4">
    <source>
        <dbReference type="Proteomes" id="UP000028534"/>
    </source>
</evidence>
<dbReference type="InterPro" id="IPR023577">
    <property type="entry name" value="CYTH_domain"/>
</dbReference>
<dbReference type="eggNOG" id="COG3025">
    <property type="taxonomic scope" value="Bacteria"/>
</dbReference>
<dbReference type="SMART" id="SM01118">
    <property type="entry name" value="CYTH"/>
    <property type="match status" value="1"/>
</dbReference>
<sequence>MDNREVELKLEFDPADRALLADAPLFAGQKGQAAHLVATYFDTPALDLHRAGFSLRVRRKGRAHVQTIKADGGRAAGLFARSEWEKPVDGNVPLFDAIPDPLDRAVGAATVATADKIFVTDIERTVHRLDRDGQGVECAIDIGRVRVGRRATPLAEVELELLSGEPALLFSMARQLNDLVPLRLGMRSKSDRGYALLAKERRKPAKAEPIAIAPDATVEQAFRAIAQGCIRQFRLNEDLLFTTGAPGALHQARVGLRRLRSALSIFAPVLAGDPALAPLKDGLRALATTLGRVRNIDVLLPSLPDDAAARLALVRAEALADAELRLQARETRILMLDLAEWLALGDWCSRPADAALLHAPVRLFAAEILSDRRKRLKRKGKNLARRSDERRHQARIAAKKLRYASEFFAPLFSKNKQQRRHAVFSAMLEKLQDDLGALNDLATAPATLAAAGIGFDLPAPDDKAQRRLLRRAEKAYAALLDTRRFWS</sequence>
<dbReference type="PATRIC" id="fig|13690.10.peg.3653"/>
<evidence type="ECO:0000259" key="1">
    <source>
        <dbReference type="PROSITE" id="PS51707"/>
    </source>
</evidence>
<dbReference type="Proteomes" id="UP000028534">
    <property type="component" value="Unassembled WGS sequence"/>
</dbReference>
<dbReference type="CDD" id="cd07756">
    <property type="entry name" value="CYTH-like_Pase_CHAD"/>
    <property type="match status" value="1"/>
</dbReference>
<dbReference type="Gene3D" id="1.40.20.10">
    <property type="entry name" value="CHAD domain"/>
    <property type="match status" value="1"/>
</dbReference>
<dbReference type="PROSITE" id="PS51707">
    <property type="entry name" value="CYTH"/>
    <property type="match status" value="1"/>
</dbReference>
<dbReference type="PANTHER" id="PTHR39569">
    <property type="entry name" value="INORGANIC TRIPHOSPHATASE"/>
    <property type="match status" value="1"/>
</dbReference>
<dbReference type="Pfam" id="PF01928">
    <property type="entry name" value="CYTH"/>
    <property type="match status" value="1"/>
</dbReference>
<dbReference type="Gene3D" id="2.40.320.10">
    <property type="entry name" value="Hypothetical Protein Pfu-838710-001"/>
    <property type="match status" value="1"/>
</dbReference>